<evidence type="ECO:0000256" key="6">
    <source>
        <dbReference type="RuleBase" id="RU000716"/>
    </source>
</evidence>
<feature type="domain" description="RNA polymerase sigma factor 70 region 4 type 2" evidence="8">
    <location>
        <begin position="129"/>
        <end position="178"/>
    </location>
</feature>
<dbReference type="OrthoDB" id="3472490at2"/>
<dbReference type="Gene3D" id="1.10.10.10">
    <property type="entry name" value="Winged helix-like DNA-binding domain superfamily/Winged helix DNA-binding domain"/>
    <property type="match status" value="1"/>
</dbReference>
<dbReference type="InterPro" id="IPR036388">
    <property type="entry name" value="WH-like_DNA-bd_sf"/>
</dbReference>
<dbReference type="NCBIfam" id="NF007216">
    <property type="entry name" value="PRK09638.1"/>
    <property type="match status" value="1"/>
</dbReference>
<dbReference type="PANTHER" id="PTHR43133:SF60">
    <property type="entry name" value="RNA POLYMERASE SIGMA FACTOR SIGV"/>
    <property type="match status" value="1"/>
</dbReference>
<dbReference type="Pfam" id="PF04542">
    <property type="entry name" value="Sigma70_r2"/>
    <property type="match status" value="1"/>
</dbReference>
<evidence type="ECO:0000259" key="8">
    <source>
        <dbReference type="Pfam" id="PF08281"/>
    </source>
</evidence>
<evidence type="ECO:0000256" key="4">
    <source>
        <dbReference type="ARBA" id="ARBA00023125"/>
    </source>
</evidence>
<dbReference type="CDD" id="cd06171">
    <property type="entry name" value="Sigma70_r4"/>
    <property type="match status" value="1"/>
</dbReference>
<evidence type="ECO:0000313" key="9">
    <source>
        <dbReference type="EMBL" id="THF81654.1"/>
    </source>
</evidence>
<dbReference type="InterPro" id="IPR013325">
    <property type="entry name" value="RNA_pol_sigma_r2"/>
</dbReference>
<sequence>MSANELEASVPSAASAARIRLAVRGDAKALASLLQDHYPMLYRYMLKVAMNKALAEDLVQETMLKAIERIGTFRATAKFSTWLISIATRLYMDEQRRKGRERKWQTGEQAVQAIRFEASLAQEDWPQALDALSGLPPDVRVPILLKHYYGYSYEEIARWLDIPIGTVRSRLHNGLNRLRRELNDDDEART</sequence>
<comment type="caution">
    <text evidence="9">The sequence shown here is derived from an EMBL/GenBank/DDBJ whole genome shotgun (WGS) entry which is preliminary data.</text>
</comment>
<evidence type="ECO:0000256" key="3">
    <source>
        <dbReference type="ARBA" id="ARBA00023082"/>
    </source>
</evidence>
<dbReference type="Pfam" id="PF08281">
    <property type="entry name" value="Sigma70_r4_2"/>
    <property type="match status" value="1"/>
</dbReference>
<dbReference type="GO" id="GO:0006352">
    <property type="term" value="P:DNA-templated transcription initiation"/>
    <property type="evidence" value="ECO:0007669"/>
    <property type="project" value="InterPro"/>
</dbReference>
<reference evidence="9 10" key="1">
    <citation type="submission" date="2019-04" db="EMBL/GenBank/DDBJ databases">
        <title>Cohnella sp. nov. isolated from preserved vegetables.</title>
        <authorList>
            <person name="Lin S.-Y."/>
            <person name="Hung M.-H."/>
            <person name="Young C.-C."/>
        </authorList>
    </citation>
    <scope>NUCLEOTIDE SEQUENCE [LARGE SCALE GENOMIC DNA]</scope>
    <source>
        <strain evidence="9 10">CC-MHH1044</strain>
    </source>
</reference>
<dbReference type="InterPro" id="IPR013249">
    <property type="entry name" value="RNA_pol_sigma70_r4_t2"/>
</dbReference>
<organism evidence="9 10">
    <name type="scientific">Cohnella fermenti</name>
    <dbReference type="NCBI Taxonomy" id="2565925"/>
    <lineage>
        <taxon>Bacteria</taxon>
        <taxon>Bacillati</taxon>
        <taxon>Bacillota</taxon>
        <taxon>Bacilli</taxon>
        <taxon>Bacillales</taxon>
        <taxon>Paenibacillaceae</taxon>
        <taxon>Cohnella</taxon>
    </lineage>
</organism>
<evidence type="ECO:0000256" key="2">
    <source>
        <dbReference type="ARBA" id="ARBA00023015"/>
    </source>
</evidence>
<protein>
    <recommendedName>
        <fullName evidence="6">RNA polymerase sigma factor</fullName>
    </recommendedName>
</protein>
<evidence type="ECO:0000256" key="1">
    <source>
        <dbReference type="ARBA" id="ARBA00010641"/>
    </source>
</evidence>
<dbReference type="PROSITE" id="PS01063">
    <property type="entry name" value="SIGMA70_ECF"/>
    <property type="match status" value="1"/>
</dbReference>
<accession>A0A4S4C1W1</accession>
<dbReference type="GO" id="GO:0006950">
    <property type="term" value="P:response to stress"/>
    <property type="evidence" value="ECO:0007669"/>
    <property type="project" value="UniProtKB-ARBA"/>
</dbReference>
<keyword evidence="10" id="KW-1185">Reference proteome</keyword>
<evidence type="ECO:0000256" key="5">
    <source>
        <dbReference type="ARBA" id="ARBA00023163"/>
    </source>
</evidence>
<dbReference type="SUPFAM" id="SSF88659">
    <property type="entry name" value="Sigma3 and sigma4 domains of RNA polymerase sigma factors"/>
    <property type="match status" value="1"/>
</dbReference>
<dbReference type="InterPro" id="IPR013324">
    <property type="entry name" value="RNA_pol_sigma_r3/r4-like"/>
</dbReference>
<dbReference type="NCBIfam" id="TIGR02937">
    <property type="entry name" value="sigma70-ECF"/>
    <property type="match status" value="1"/>
</dbReference>
<gene>
    <name evidence="9" type="primary">sigY</name>
    <name evidence="9" type="ORF">E6C55_07955</name>
</gene>
<dbReference type="SUPFAM" id="SSF88946">
    <property type="entry name" value="Sigma2 domain of RNA polymerase sigma factors"/>
    <property type="match status" value="1"/>
</dbReference>
<dbReference type="InterPro" id="IPR039425">
    <property type="entry name" value="RNA_pol_sigma-70-like"/>
</dbReference>
<dbReference type="GO" id="GO:0016987">
    <property type="term" value="F:sigma factor activity"/>
    <property type="evidence" value="ECO:0007669"/>
    <property type="project" value="UniProtKB-KW"/>
</dbReference>
<dbReference type="Gene3D" id="1.10.1740.10">
    <property type="match status" value="1"/>
</dbReference>
<dbReference type="RefSeq" id="WP_136369250.1">
    <property type="nucleotide sequence ID" value="NZ_SSOB01000008.1"/>
</dbReference>
<dbReference type="InterPro" id="IPR000838">
    <property type="entry name" value="RNA_pol_sigma70_ECF_CS"/>
</dbReference>
<keyword evidence="2 6" id="KW-0805">Transcription regulation</keyword>
<comment type="similarity">
    <text evidence="1 6">Belongs to the sigma-70 factor family. ECF subfamily.</text>
</comment>
<dbReference type="EMBL" id="SSOB01000008">
    <property type="protein sequence ID" value="THF81654.1"/>
    <property type="molecule type" value="Genomic_DNA"/>
</dbReference>
<evidence type="ECO:0000313" key="10">
    <source>
        <dbReference type="Proteomes" id="UP000310636"/>
    </source>
</evidence>
<dbReference type="Proteomes" id="UP000310636">
    <property type="component" value="Unassembled WGS sequence"/>
</dbReference>
<name>A0A4S4C1W1_9BACL</name>
<feature type="domain" description="RNA polymerase sigma-70 region 2" evidence="7">
    <location>
        <begin position="33"/>
        <end position="100"/>
    </location>
</feature>
<evidence type="ECO:0000259" key="7">
    <source>
        <dbReference type="Pfam" id="PF04542"/>
    </source>
</evidence>
<dbReference type="GO" id="GO:0003677">
    <property type="term" value="F:DNA binding"/>
    <property type="evidence" value="ECO:0007669"/>
    <property type="project" value="UniProtKB-KW"/>
</dbReference>
<dbReference type="InterPro" id="IPR007627">
    <property type="entry name" value="RNA_pol_sigma70_r2"/>
</dbReference>
<dbReference type="AlphaFoldDB" id="A0A4S4C1W1"/>
<proteinExistence type="inferred from homology"/>
<keyword evidence="4 6" id="KW-0238">DNA-binding</keyword>
<keyword evidence="3 6" id="KW-0731">Sigma factor</keyword>
<dbReference type="InterPro" id="IPR014284">
    <property type="entry name" value="RNA_pol_sigma-70_dom"/>
</dbReference>
<dbReference type="PANTHER" id="PTHR43133">
    <property type="entry name" value="RNA POLYMERASE ECF-TYPE SIGMA FACTO"/>
    <property type="match status" value="1"/>
</dbReference>
<keyword evidence="5 6" id="KW-0804">Transcription</keyword>